<organism evidence="2 3">
    <name type="scientific">Allorhizobium taibaishanense</name>
    <dbReference type="NCBI Taxonomy" id="887144"/>
    <lineage>
        <taxon>Bacteria</taxon>
        <taxon>Pseudomonadati</taxon>
        <taxon>Pseudomonadota</taxon>
        <taxon>Alphaproteobacteria</taxon>
        <taxon>Hyphomicrobiales</taxon>
        <taxon>Rhizobiaceae</taxon>
        <taxon>Rhizobium/Agrobacterium group</taxon>
        <taxon>Allorhizobium</taxon>
    </lineage>
</organism>
<dbReference type="RefSeq" id="WP_075615309.1">
    <property type="nucleotide sequence ID" value="NZ_JACIED010000001.1"/>
</dbReference>
<evidence type="ECO:0000313" key="2">
    <source>
        <dbReference type="EMBL" id="OLP49518.1"/>
    </source>
</evidence>
<comment type="caution">
    <text evidence="2">The sequence shown here is derived from an EMBL/GenBank/DDBJ whole genome shotgun (WGS) entry which is preliminary data.</text>
</comment>
<gene>
    <name evidence="2" type="ORF">BJF91_21045</name>
    <name evidence="1" type="ORF">GGQ71_000832</name>
</gene>
<dbReference type="Proteomes" id="UP000544107">
    <property type="component" value="Unassembled WGS sequence"/>
</dbReference>
<sequence>MPRLADFYIRPMMQNDLSSYSTKDLLQLAASKTDRDLGYKALWTVFKRWENGIDLSVLIDFIATEDVNDRLRVTYFLYEVSPRSEMVKNAVLKLADDVMPQCRRAFVGYLIDSGWYDEAAAQGLVKGIEDFDIRVRLKVIDWAIEATDEQFHDFSHRVSADAAGLSADTWKGRLKKRAIRALHIASEVRCGISVEQLRATIPEEDSLTFDHLGVFETYHCRQRERRQTRRDQRKGGVDEGDGH</sequence>
<reference evidence="1 4" key="2">
    <citation type="submission" date="2020-08" db="EMBL/GenBank/DDBJ databases">
        <title>Genomic Encyclopedia of Type Strains, Phase IV (KMG-IV): sequencing the most valuable type-strain genomes for metagenomic binning, comparative biology and taxonomic classification.</title>
        <authorList>
            <person name="Goeker M."/>
        </authorList>
    </citation>
    <scope>NUCLEOTIDE SEQUENCE [LARGE SCALE GENOMIC DNA]</scope>
    <source>
        <strain evidence="1 4">DSM 100021</strain>
    </source>
</reference>
<dbReference type="EMBL" id="MKIN01000022">
    <property type="protein sequence ID" value="OLP49518.1"/>
    <property type="molecule type" value="Genomic_DNA"/>
</dbReference>
<dbReference type="EMBL" id="JACIED010000001">
    <property type="protein sequence ID" value="MBB4006596.1"/>
    <property type="molecule type" value="Genomic_DNA"/>
</dbReference>
<protein>
    <submittedName>
        <fullName evidence="2">Uncharacterized protein</fullName>
    </submittedName>
</protein>
<dbReference type="Proteomes" id="UP000185598">
    <property type="component" value="Unassembled WGS sequence"/>
</dbReference>
<evidence type="ECO:0000313" key="1">
    <source>
        <dbReference type="EMBL" id="MBB4006596.1"/>
    </source>
</evidence>
<proteinExistence type="predicted"/>
<reference evidence="2 3" key="1">
    <citation type="submission" date="2016-09" db="EMBL/GenBank/DDBJ databases">
        <title>Rhizobium oryziradicis sp. nov., isolated from the root of rice.</title>
        <authorList>
            <person name="Zhao J."/>
            <person name="Zhang X."/>
        </authorList>
    </citation>
    <scope>NUCLEOTIDE SEQUENCE [LARGE SCALE GENOMIC DNA]</scope>
    <source>
        <strain evidence="2 3">14971</strain>
    </source>
</reference>
<evidence type="ECO:0000313" key="4">
    <source>
        <dbReference type="Proteomes" id="UP000544107"/>
    </source>
</evidence>
<evidence type="ECO:0000313" key="3">
    <source>
        <dbReference type="Proteomes" id="UP000185598"/>
    </source>
</evidence>
<dbReference type="AlphaFoldDB" id="A0A1Q9A4Q8"/>
<accession>A0A1Q9A4Q8</accession>
<dbReference type="InterPro" id="IPR016024">
    <property type="entry name" value="ARM-type_fold"/>
</dbReference>
<dbReference type="OrthoDB" id="8373263at2"/>
<keyword evidence="3" id="KW-1185">Reference proteome</keyword>
<name>A0A1Q9A4Q8_9HYPH</name>
<dbReference type="SUPFAM" id="SSF48371">
    <property type="entry name" value="ARM repeat"/>
    <property type="match status" value="1"/>
</dbReference>
<dbReference type="STRING" id="887144.BJF91_21045"/>